<dbReference type="GO" id="GO:0000981">
    <property type="term" value="F:DNA-binding transcription factor activity, RNA polymerase II-specific"/>
    <property type="evidence" value="ECO:0007669"/>
    <property type="project" value="InterPro"/>
</dbReference>
<dbReference type="InterPro" id="IPR007219">
    <property type="entry name" value="XnlR_reg_dom"/>
</dbReference>
<dbReference type="PANTHER" id="PTHR47654:SF5">
    <property type="entry name" value="TRANSCRIPTION FACTOR DOMAIN-CONTAINING PROTEIN"/>
    <property type="match status" value="1"/>
</dbReference>
<dbReference type="OrthoDB" id="5296287at2759"/>
<dbReference type="EMBL" id="JAADJZ010000008">
    <property type="protein sequence ID" value="KAF2873127.1"/>
    <property type="molecule type" value="Genomic_DNA"/>
</dbReference>
<dbReference type="PROSITE" id="PS50048">
    <property type="entry name" value="ZN2_CY6_FUNGAL_2"/>
    <property type="match status" value="1"/>
</dbReference>
<dbReference type="SUPFAM" id="SSF57701">
    <property type="entry name" value="Zn2/Cys6 DNA-binding domain"/>
    <property type="match status" value="1"/>
</dbReference>
<dbReference type="Proteomes" id="UP000481861">
    <property type="component" value="Unassembled WGS sequence"/>
</dbReference>
<dbReference type="CDD" id="cd12148">
    <property type="entry name" value="fungal_TF_MHR"/>
    <property type="match status" value="1"/>
</dbReference>
<dbReference type="InterPro" id="IPR053230">
    <property type="entry name" value="Trans_reg_galc"/>
</dbReference>
<dbReference type="Gene3D" id="4.10.240.10">
    <property type="entry name" value="Zn(2)-C6 fungal-type DNA-binding domain"/>
    <property type="match status" value="1"/>
</dbReference>
<dbReference type="GO" id="GO:0008270">
    <property type="term" value="F:zinc ion binding"/>
    <property type="evidence" value="ECO:0007669"/>
    <property type="project" value="InterPro"/>
</dbReference>
<dbReference type="CDD" id="cd00067">
    <property type="entry name" value="GAL4"/>
    <property type="match status" value="1"/>
</dbReference>
<dbReference type="SMART" id="SM00066">
    <property type="entry name" value="GAL4"/>
    <property type="match status" value="1"/>
</dbReference>
<reference evidence="5 6" key="1">
    <citation type="submission" date="2020-01" db="EMBL/GenBank/DDBJ databases">
        <authorList>
            <consortium name="DOE Joint Genome Institute"/>
            <person name="Haridas S."/>
            <person name="Albert R."/>
            <person name="Binder M."/>
            <person name="Bloem J."/>
            <person name="Labutti K."/>
            <person name="Salamov A."/>
            <person name="Andreopoulos B."/>
            <person name="Baker S.E."/>
            <person name="Barry K."/>
            <person name="Bills G."/>
            <person name="Bluhm B.H."/>
            <person name="Cannon C."/>
            <person name="Castanera R."/>
            <person name="Culley D.E."/>
            <person name="Daum C."/>
            <person name="Ezra D."/>
            <person name="Gonzalez J.B."/>
            <person name="Henrissat B."/>
            <person name="Kuo A."/>
            <person name="Liang C."/>
            <person name="Lipzen A."/>
            <person name="Lutzoni F."/>
            <person name="Magnuson J."/>
            <person name="Mondo S."/>
            <person name="Nolan M."/>
            <person name="Ohm R."/>
            <person name="Pangilinan J."/>
            <person name="Park H.-J.H."/>
            <person name="Ramirez L."/>
            <person name="Alfaro M."/>
            <person name="Sun H."/>
            <person name="Tritt A."/>
            <person name="Yoshinaga Y."/>
            <person name="Zwiers L.-H.L."/>
            <person name="Turgeon B.G."/>
            <person name="Goodwin S.B."/>
            <person name="Spatafora J.W."/>
            <person name="Crous P.W."/>
            <person name="Grigoriev I.V."/>
        </authorList>
    </citation>
    <scope>NUCLEOTIDE SEQUENCE [LARGE SCALE GENOMIC DNA]</scope>
    <source>
        <strain evidence="5 6">CBS 611.86</strain>
    </source>
</reference>
<gene>
    <name evidence="5" type="ORF">BDV95DRAFT_627888</name>
</gene>
<evidence type="ECO:0000259" key="4">
    <source>
        <dbReference type="PROSITE" id="PS50048"/>
    </source>
</evidence>
<protein>
    <submittedName>
        <fullName evidence="5">Fungal-specific transcription factor domain-containing protein</fullName>
    </submittedName>
</protein>
<evidence type="ECO:0000256" key="3">
    <source>
        <dbReference type="SAM" id="MobiDB-lite"/>
    </source>
</evidence>
<comment type="caution">
    <text evidence="5">The sequence shown here is derived from an EMBL/GenBank/DDBJ whole genome shotgun (WGS) entry which is preliminary data.</text>
</comment>
<dbReference type="GO" id="GO:0006351">
    <property type="term" value="P:DNA-templated transcription"/>
    <property type="evidence" value="ECO:0007669"/>
    <property type="project" value="InterPro"/>
</dbReference>
<sequence length="761" mass="83653">MLPDNALRASVPTSSRKVAIPRLQRPAQAQNSVRDRRRVSRACTECRRHKIKCSGDTPKCQHCEAMGSNCVYVMPRKDKLRDVTERAARMATYLTDLQNRVSGDEAERIKQILATAHDDISDHRQAPLSSSTTYADDSGGYVGSPADDDAMDAMEQLSIEGLDFVDEDLFSDSRVRATGFIGKASEIQWLRSTILQIEQGHDGLVPEPFGSVASERRALTYGPTSSEHVTSFSFYLDNDDIALNFEVDPAKLPQSETAEHLLGCYMDTVHHSFPILPRKLFENQVKKCYNARQAGNEPPLSPKWLAILNLVFAIGAKYSQLVAEQWQAEQTDHLIYHAKAKATGVAESSLFDHPDVPQIQVLGLLAFYYLSIGQISRGWAASGMALRCAYAVGLHVRNEDPLASPLKRETLVHVWWSIYSLERLLGAMNGRPSIIVDSCCSVPLPLSFADEQFLNEAEIVWARQLTPPLISPSASSSTGGIPTPTFTGEAEASSGAYFKAVVQLGTITQNILSLLYSTRTIVHSAGELGDNIRQLENRLDCWAASLPPEFVVGHQIPGNGFFRESTLLAFSLCSARILLTRPCISGLRAREGYPNGPSPFMRRMATMCIDAAKTATGLLPDVPNPVFIYQWGPWWSIVHNIMQAFSVFLLGMLYSVSDETQALLQHVYKLVSWLNAMQNPLARRAYLIALRTLHFVEATILNSDFGLGPESPGLSSQFPSGFSPAIDGNASGLSALYEPLKAGFSQSGSLFRGGPYFHGTS</sequence>
<organism evidence="5 6">
    <name type="scientific">Massariosphaeria phaeospora</name>
    <dbReference type="NCBI Taxonomy" id="100035"/>
    <lineage>
        <taxon>Eukaryota</taxon>
        <taxon>Fungi</taxon>
        <taxon>Dikarya</taxon>
        <taxon>Ascomycota</taxon>
        <taxon>Pezizomycotina</taxon>
        <taxon>Dothideomycetes</taxon>
        <taxon>Pleosporomycetidae</taxon>
        <taxon>Pleosporales</taxon>
        <taxon>Pleosporales incertae sedis</taxon>
        <taxon>Massariosphaeria</taxon>
    </lineage>
</organism>
<evidence type="ECO:0000313" key="6">
    <source>
        <dbReference type="Proteomes" id="UP000481861"/>
    </source>
</evidence>
<keyword evidence="6" id="KW-1185">Reference proteome</keyword>
<dbReference type="InterPro" id="IPR001138">
    <property type="entry name" value="Zn2Cys6_DnaBD"/>
</dbReference>
<keyword evidence="2" id="KW-0539">Nucleus</keyword>
<feature type="domain" description="Zn(2)-C6 fungal-type" evidence="4">
    <location>
        <begin position="42"/>
        <end position="72"/>
    </location>
</feature>
<dbReference type="PANTHER" id="PTHR47654">
    <property type="entry name" value="ZN(II)2CYS6 TRANSCRIPTION FACTOR (EUROFUNG)-RELATED"/>
    <property type="match status" value="1"/>
</dbReference>
<dbReference type="GO" id="GO:0003677">
    <property type="term" value="F:DNA binding"/>
    <property type="evidence" value="ECO:0007669"/>
    <property type="project" value="InterPro"/>
</dbReference>
<name>A0A7C8IHL3_9PLEO</name>
<evidence type="ECO:0000313" key="5">
    <source>
        <dbReference type="EMBL" id="KAF2873127.1"/>
    </source>
</evidence>
<dbReference type="SMART" id="SM00906">
    <property type="entry name" value="Fungal_trans"/>
    <property type="match status" value="1"/>
</dbReference>
<dbReference type="Pfam" id="PF04082">
    <property type="entry name" value="Fungal_trans"/>
    <property type="match status" value="1"/>
</dbReference>
<feature type="region of interest" description="Disordered" evidence="3">
    <location>
        <begin position="123"/>
        <end position="143"/>
    </location>
</feature>
<keyword evidence="1" id="KW-0479">Metal-binding</keyword>
<dbReference type="InterPro" id="IPR036864">
    <property type="entry name" value="Zn2-C6_fun-type_DNA-bd_sf"/>
</dbReference>
<evidence type="ECO:0000256" key="1">
    <source>
        <dbReference type="ARBA" id="ARBA00022723"/>
    </source>
</evidence>
<dbReference type="PROSITE" id="PS00463">
    <property type="entry name" value="ZN2_CY6_FUNGAL_1"/>
    <property type="match status" value="1"/>
</dbReference>
<proteinExistence type="predicted"/>
<accession>A0A7C8IHL3</accession>
<dbReference type="Pfam" id="PF00172">
    <property type="entry name" value="Zn_clus"/>
    <property type="match status" value="1"/>
</dbReference>
<evidence type="ECO:0000256" key="2">
    <source>
        <dbReference type="ARBA" id="ARBA00023242"/>
    </source>
</evidence>
<dbReference type="AlphaFoldDB" id="A0A7C8IHL3"/>